<evidence type="ECO:0000256" key="1">
    <source>
        <dbReference type="ARBA" id="ARBA00004408"/>
    </source>
</evidence>
<evidence type="ECO:0000256" key="18">
    <source>
        <dbReference type="ARBA" id="ARBA00049790"/>
    </source>
</evidence>
<keyword evidence="11" id="KW-0804">Transcription</keyword>
<dbReference type="AlphaFoldDB" id="A0A4V5ZY80"/>
<dbReference type="PANTHER" id="PTHR14741">
    <property type="entry name" value="S-ADENOSYLMETHIONINE-DEPENDENT METHYLTRANSFERASE RELATED"/>
    <property type="match status" value="1"/>
</dbReference>
<dbReference type="GO" id="GO:0005730">
    <property type="term" value="C:nucleolus"/>
    <property type="evidence" value="ECO:0007669"/>
    <property type="project" value="UniProtKB-SubCell"/>
</dbReference>
<dbReference type="Proteomes" id="UP000298663">
    <property type="component" value="Unassembled WGS sequence"/>
</dbReference>
<evidence type="ECO:0000256" key="22">
    <source>
        <dbReference type="ARBA" id="ARBA00081504"/>
    </source>
</evidence>
<evidence type="ECO:0000313" key="24">
    <source>
        <dbReference type="EMBL" id="TKR62575.1"/>
    </source>
</evidence>
<feature type="region of interest" description="Disordered" evidence="23">
    <location>
        <begin position="60"/>
        <end position="93"/>
    </location>
</feature>
<evidence type="ECO:0000256" key="2">
    <source>
        <dbReference type="ARBA" id="ARBA00004496"/>
    </source>
</evidence>
<evidence type="ECO:0000256" key="4">
    <source>
        <dbReference type="ARBA" id="ARBA00018517"/>
    </source>
</evidence>
<evidence type="ECO:0000256" key="17">
    <source>
        <dbReference type="ARBA" id="ARBA00049075"/>
    </source>
</evidence>
<dbReference type="GO" id="GO:0015030">
    <property type="term" value="C:Cajal body"/>
    <property type="evidence" value="ECO:0007669"/>
    <property type="project" value="UniProtKB-SubCell"/>
</dbReference>
<keyword evidence="25" id="KW-1185">Reference proteome</keyword>
<protein>
    <recommendedName>
        <fullName evidence="4">Trimethylguanosine synthase</fullName>
    </recommendedName>
    <alternativeName>
        <fullName evidence="18">Cap-specific guanine-N(2) methyltransferase</fullName>
    </alternativeName>
    <alternativeName>
        <fullName evidence="21">Nuclear receptor coactivator 6-interacting protein</fullName>
    </alternativeName>
    <alternativeName>
        <fullName evidence="22">PRIP-interacting protein with methyltransferase motif</fullName>
    </alternativeName>
</protein>
<evidence type="ECO:0000256" key="23">
    <source>
        <dbReference type="SAM" id="MobiDB-lite"/>
    </source>
</evidence>
<evidence type="ECO:0000256" key="15">
    <source>
        <dbReference type="ARBA" id="ARBA00048740"/>
    </source>
</evidence>
<evidence type="ECO:0000256" key="8">
    <source>
        <dbReference type="ARBA" id="ARBA00022679"/>
    </source>
</evidence>
<name>A0A4V5ZY80_STECR</name>
<dbReference type="GO" id="GO:0071164">
    <property type="term" value="F:RNA cap trimethylguanosine synthase activity"/>
    <property type="evidence" value="ECO:0007669"/>
    <property type="project" value="TreeGrafter"/>
</dbReference>
<dbReference type="SUPFAM" id="SSF53335">
    <property type="entry name" value="S-adenosyl-L-methionine-dependent methyltransferases"/>
    <property type="match status" value="1"/>
</dbReference>
<dbReference type="InterPro" id="IPR029063">
    <property type="entry name" value="SAM-dependent_MTases_sf"/>
</dbReference>
<comment type="caution">
    <text evidence="24">The sequence shown here is derived from an EMBL/GenBank/DDBJ whole genome shotgun (WGS) entry which is preliminary data.</text>
</comment>
<evidence type="ECO:0000256" key="10">
    <source>
        <dbReference type="ARBA" id="ARBA00023015"/>
    </source>
</evidence>
<reference evidence="24 25" key="2">
    <citation type="journal article" date="2019" name="G3 (Bethesda)">
        <title>Hybrid Assembly of the Genome of the Entomopathogenic Nematode Steinernema carpocapsae Identifies the X-Chromosome.</title>
        <authorList>
            <person name="Serra L."/>
            <person name="Macchietto M."/>
            <person name="Macias-Munoz A."/>
            <person name="McGill C.J."/>
            <person name="Rodriguez I.M."/>
            <person name="Rodriguez B."/>
            <person name="Murad R."/>
            <person name="Mortazavi A."/>
        </authorList>
    </citation>
    <scope>NUCLEOTIDE SEQUENCE [LARGE SCALE GENOMIC DNA]</scope>
    <source>
        <strain evidence="24 25">ALL</strain>
    </source>
</reference>
<comment type="subcellular location">
    <subcellularLocation>
        <location evidence="2">Cytoplasm</location>
    </subcellularLocation>
    <subcellularLocation>
        <location evidence="1">Nucleus</location>
        <location evidence="1">Cajal body</location>
    </subcellularLocation>
    <subcellularLocation>
        <location evidence="3">Nucleus</location>
        <location evidence="3">Nucleolus</location>
    </subcellularLocation>
</comment>
<evidence type="ECO:0000256" key="20">
    <source>
        <dbReference type="ARBA" id="ARBA00064494"/>
    </source>
</evidence>
<proteinExistence type="inferred from homology"/>
<reference evidence="24 25" key="1">
    <citation type="journal article" date="2015" name="Genome Biol.">
        <title>Comparative genomics of Steinernema reveals deeply conserved gene regulatory networks.</title>
        <authorList>
            <person name="Dillman A.R."/>
            <person name="Macchietto M."/>
            <person name="Porter C.F."/>
            <person name="Rogers A."/>
            <person name="Williams B."/>
            <person name="Antoshechkin I."/>
            <person name="Lee M.M."/>
            <person name="Goodwin Z."/>
            <person name="Lu X."/>
            <person name="Lewis E.E."/>
            <person name="Goodrich-Blair H."/>
            <person name="Stock S.P."/>
            <person name="Adams B.J."/>
            <person name="Sternberg P.W."/>
            <person name="Mortazavi A."/>
        </authorList>
    </citation>
    <scope>NUCLEOTIDE SEQUENCE [LARGE SCALE GENOMIC DNA]</scope>
    <source>
        <strain evidence="24 25">ALL</strain>
    </source>
</reference>
<evidence type="ECO:0000256" key="11">
    <source>
        <dbReference type="ARBA" id="ARBA00023163"/>
    </source>
</evidence>
<evidence type="ECO:0000256" key="14">
    <source>
        <dbReference type="ARBA" id="ARBA00047418"/>
    </source>
</evidence>
<comment type="catalytic activity">
    <reaction evidence="16">
        <text>a 5'-end (N(2),N(7)-dimethyl 5'-triphosphoguanosine)-ribonucleoside in snRNA + S-adenosyl-L-methionine = a 5'-end (N(2),N(2),N(7)-trimethyl 5'-triphosphoguanosine)-ribonucleoside in snRNA + S-adenosyl-L-homocysteine + H(+)</text>
        <dbReference type="Rhea" id="RHEA:78479"/>
        <dbReference type="Rhea" id="RHEA-COMP:19087"/>
        <dbReference type="Rhea" id="RHEA-COMP:19089"/>
        <dbReference type="ChEBI" id="CHEBI:15378"/>
        <dbReference type="ChEBI" id="CHEBI:57856"/>
        <dbReference type="ChEBI" id="CHEBI:59789"/>
        <dbReference type="ChEBI" id="CHEBI:167623"/>
        <dbReference type="ChEBI" id="CHEBI:172880"/>
    </reaction>
    <physiologicalReaction direction="left-to-right" evidence="16">
        <dbReference type="Rhea" id="RHEA:78480"/>
    </physiologicalReaction>
</comment>
<evidence type="ECO:0000256" key="6">
    <source>
        <dbReference type="ARBA" id="ARBA00022553"/>
    </source>
</evidence>
<evidence type="ECO:0000256" key="5">
    <source>
        <dbReference type="ARBA" id="ARBA00022490"/>
    </source>
</evidence>
<evidence type="ECO:0000256" key="21">
    <source>
        <dbReference type="ARBA" id="ARBA00079339"/>
    </source>
</evidence>
<evidence type="ECO:0000256" key="16">
    <source>
        <dbReference type="ARBA" id="ARBA00048763"/>
    </source>
</evidence>
<comment type="catalytic activity">
    <reaction evidence="17">
        <text>a 5'-end (N(7)-methyl 5'-triphosphoguanosine)-ribonucleoside in snRNA + S-adenosyl-L-methionine = a 5'-end (N(2),N(7)-dimethyl 5'-triphosphoguanosine)-ribonucleoside in snRNA + S-adenosyl-L-homocysteine + H(+)</text>
        <dbReference type="Rhea" id="RHEA:78471"/>
        <dbReference type="Rhea" id="RHEA-COMP:19085"/>
        <dbReference type="Rhea" id="RHEA-COMP:19087"/>
        <dbReference type="ChEBI" id="CHEBI:15378"/>
        <dbReference type="ChEBI" id="CHEBI:57856"/>
        <dbReference type="ChEBI" id="CHEBI:59789"/>
        <dbReference type="ChEBI" id="CHEBI:156461"/>
        <dbReference type="ChEBI" id="CHEBI:172880"/>
    </reaction>
    <physiologicalReaction direction="left-to-right" evidence="17">
        <dbReference type="Rhea" id="RHEA:78472"/>
    </physiologicalReaction>
</comment>
<comment type="function">
    <text evidence="19">Catalyzes the 2 serial methylation steps for the conversion of the 7-monomethylguanosine (m(7)G) caps of snRNAs and snoRNAs to a 2,2,7-trimethylguanosine (m(2,2,7)G) cap structure. The enzyme is specific for guanine, and N7 methylation must precede N2 methylation. Hypermethylation of the m7G cap of U snRNAs leads to their concentration in nuclear foci, their colocalization with coilin and the formation of canonical Cajal bodies (CBs). Plays a role in transcriptional regulation.</text>
</comment>
<comment type="catalytic activity">
    <reaction evidence="14">
        <text>a 5'-end (N(2),N(7)-dimethyl 5'-triphosphoguanosine)-ribonucleoside in snoRNA + S-adenosyl-L-methionine = a 5'-end (N(2),N(2),N(7)-trimethyl 5'-triphosphoguanosine)-ribonucleoside in snoRNA + S-adenosyl-L-homocysteine + H(+)</text>
        <dbReference type="Rhea" id="RHEA:78507"/>
        <dbReference type="Rhea" id="RHEA-COMP:19088"/>
        <dbReference type="Rhea" id="RHEA-COMP:19090"/>
        <dbReference type="ChEBI" id="CHEBI:15378"/>
        <dbReference type="ChEBI" id="CHEBI:57856"/>
        <dbReference type="ChEBI" id="CHEBI:59789"/>
        <dbReference type="ChEBI" id="CHEBI:167623"/>
        <dbReference type="ChEBI" id="CHEBI:172880"/>
    </reaction>
    <physiologicalReaction direction="left-to-right" evidence="14">
        <dbReference type="Rhea" id="RHEA:78508"/>
    </physiologicalReaction>
</comment>
<evidence type="ECO:0000256" key="12">
    <source>
        <dbReference type="ARBA" id="ARBA00023242"/>
    </source>
</evidence>
<comment type="catalytic activity">
    <reaction evidence="15">
        <text>a 5'-end (N(7)-methyl 5'-triphosphoguanosine)-ribonucleoside in snoRNA + S-adenosyl-L-methionine = a 5'-end (N(2),N(7)-dimethyl 5'-triphosphoguanosine)-ribonucleoside in snoRNA + S-adenosyl-L-homocysteine + H(+)</text>
        <dbReference type="Rhea" id="RHEA:78475"/>
        <dbReference type="Rhea" id="RHEA-COMP:19086"/>
        <dbReference type="Rhea" id="RHEA-COMP:19088"/>
        <dbReference type="ChEBI" id="CHEBI:15378"/>
        <dbReference type="ChEBI" id="CHEBI:57856"/>
        <dbReference type="ChEBI" id="CHEBI:59789"/>
        <dbReference type="ChEBI" id="CHEBI:156461"/>
        <dbReference type="ChEBI" id="CHEBI:172880"/>
    </reaction>
    <physiologicalReaction direction="left-to-right" evidence="15">
        <dbReference type="Rhea" id="RHEA:78476"/>
    </physiologicalReaction>
</comment>
<dbReference type="GO" id="GO:0005737">
    <property type="term" value="C:cytoplasm"/>
    <property type="evidence" value="ECO:0007669"/>
    <property type="project" value="UniProtKB-SubCell"/>
</dbReference>
<dbReference type="OrthoDB" id="194443at2759"/>
<dbReference type="EMBL" id="AZBU02000010">
    <property type="protein sequence ID" value="TKR62575.1"/>
    <property type="molecule type" value="Genomic_DNA"/>
</dbReference>
<organism evidence="24 25">
    <name type="scientific">Steinernema carpocapsae</name>
    <name type="common">Entomopathogenic nematode</name>
    <dbReference type="NCBI Taxonomy" id="34508"/>
    <lineage>
        <taxon>Eukaryota</taxon>
        <taxon>Metazoa</taxon>
        <taxon>Ecdysozoa</taxon>
        <taxon>Nematoda</taxon>
        <taxon>Chromadorea</taxon>
        <taxon>Rhabditida</taxon>
        <taxon>Tylenchina</taxon>
        <taxon>Panagrolaimomorpha</taxon>
        <taxon>Strongyloidoidea</taxon>
        <taxon>Steinernematidae</taxon>
        <taxon>Steinernema</taxon>
    </lineage>
</organism>
<sequence length="590" mass="66525">MSYRFDWEVIAEAEITRSSDTRKIVLSKAFVNDQDLMRLGEEPFEEIINAMDDLSTYDSNATEAQIPSDPVAPEHPEEEPEREQEPVSEVSNYTEGSLYDAEVDEDECPLEFRCQKKQQPYQPRRRKAVGGAQTSGHVQAMEAFESYWARVGEYVINRSWLNDYAEQMGEEAAEAFEAKTELTKPARILNPDKEGHKDVFAKMGEDATAYADWESLFTRFCEVVRQFSMRQHDLLISKSSVAGQCKDFYKKISRCGYVPGFRVAVAPSGEALMTGLESEAQDEEPAVKKPCPSPTDIVVKMDFAIYNQKPVGNAIVLYKNAPDAEAEPSSGTEESQSQPEDLKNFDFFYNAANDKKLLAKNASKYYKDDSQIMKYWWQRYRLFTKIDEGILLDREGWFSVTPERIAEHIADRLIQEPGRVILDAFAGVGGNSIQFALKGAHVIACDLDPTRLKCAKRNAEIYGVADQITFVLGNFFHVAKMIVKQKPIDAVFLSPPWGGPSYLNKREFDITTMVPGGVEIFEAAQELSPNIAYFLPRNTTVKQLMELAGPNGSCEIEHNVLNKKTKALTAYYGDLIAPTSIDDYAEKEEE</sequence>
<keyword evidence="6" id="KW-0597">Phosphoprotein</keyword>
<evidence type="ECO:0000256" key="19">
    <source>
        <dbReference type="ARBA" id="ARBA00057179"/>
    </source>
</evidence>
<evidence type="ECO:0000256" key="7">
    <source>
        <dbReference type="ARBA" id="ARBA00022603"/>
    </source>
</evidence>
<evidence type="ECO:0000256" key="3">
    <source>
        <dbReference type="ARBA" id="ARBA00004604"/>
    </source>
</evidence>
<keyword evidence="9" id="KW-0949">S-adenosyl-L-methionine</keyword>
<evidence type="ECO:0000256" key="9">
    <source>
        <dbReference type="ARBA" id="ARBA00022691"/>
    </source>
</evidence>
<dbReference type="InterPro" id="IPR019012">
    <property type="entry name" value="RNA_cap_Gua-N2-MeTrfase"/>
</dbReference>
<evidence type="ECO:0000313" key="25">
    <source>
        <dbReference type="Proteomes" id="UP000298663"/>
    </source>
</evidence>
<dbReference type="Gene3D" id="3.40.50.150">
    <property type="entry name" value="Vaccinia Virus protein VP39"/>
    <property type="match status" value="1"/>
</dbReference>
<gene>
    <name evidence="24" type="ORF">L596_026509</name>
</gene>
<keyword evidence="12" id="KW-0539">Nucleus</keyword>
<evidence type="ECO:0000256" key="13">
    <source>
        <dbReference type="ARBA" id="ARBA00025783"/>
    </source>
</evidence>
<dbReference type="CDD" id="cd02440">
    <property type="entry name" value="AdoMet_MTases"/>
    <property type="match status" value="1"/>
</dbReference>
<dbReference type="FunFam" id="3.40.50.150:FF:000066">
    <property type="entry name" value="Trimethylguanosine synthase 1"/>
    <property type="match status" value="1"/>
</dbReference>
<accession>A0A4V5ZY80</accession>
<dbReference type="STRING" id="34508.A0A4V5ZY80"/>
<comment type="similarity">
    <text evidence="13">Belongs to the methyltransferase superfamily. Trimethylguanosine synthase family.</text>
</comment>
<comment type="subunit">
    <text evidence="20">May form homooligomers. Interacts with CREBBP/CBP, EED/WAIT1, EP300/P300, NCOA6/PRIP, PPARBP/PBP and SMN.</text>
</comment>
<dbReference type="Pfam" id="PF09445">
    <property type="entry name" value="Methyltransf_15"/>
    <property type="match status" value="1"/>
</dbReference>
<keyword evidence="5" id="KW-0963">Cytoplasm</keyword>
<keyword evidence="8" id="KW-0808">Transferase</keyword>
<keyword evidence="7" id="KW-0489">Methyltransferase</keyword>
<dbReference type="PANTHER" id="PTHR14741:SF32">
    <property type="entry name" value="TRIMETHYLGUANOSINE SYNTHASE"/>
    <property type="match status" value="1"/>
</dbReference>
<keyword evidence="10" id="KW-0805">Transcription regulation</keyword>